<dbReference type="SUPFAM" id="SSF52540">
    <property type="entry name" value="P-loop containing nucleoside triphosphate hydrolases"/>
    <property type="match status" value="1"/>
</dbReference>
<dbReference type="EMBL" id="JALJOR010000001">
    <property type="protein sequence ID" value="KAK9830493.1"/>
    <property type="molecule type" value="Genomic_DNA"/>
</dbReference>
<evidence type="ECO:0000256" key="4">
    <source>
        <dbReference type="ARBA" id="ARBA00022737"/>
    </source>
</evidence>
<evidence type="ECO:0000313" key="11">
    <source>
        <dbReference type="EMBL" id="KAK9830493.1"/>
    </source>
</evidence>
<dbReference type="GO" id="GO:0071944">
    <property type="term" value="C:cell periphery"/>
    <property type="evidence" value="ECO:0007669"/>
    <property type="project" value="UniProtKB-ARBA"/>
</dbReference>
<dbReference type="FunFam" id="3.40.50.300:FF:000532">
    <property type="entry name" value="ABC transporter G family member 34"/>
    <property type="match status" value="1"/>
</dbReference>
<protein>
    <recommendedName>
        <fullName evidence="10">ABC transporter domain-containing protein</fullName>
    </recommendedName>
</protein>
<evidence type="ECO:0000259" key="10">
    <source>
        <dbReference type="PROSITE" id="PS50893"/>
    </source>
</evidence>
<reference evidence="11 12" key="1">
    <citation type="journal article" date="2024" name="Nat. Commun.">
        <title>Phylogenomics reveals the evolutionary origins of lichenization in chlorophyte algae.</title>
        <authorList>
            <person name="Puginier C."/>
            <person name="Libourel C."/>
            <person name="Otte J."/>
            <person name="Skaloud P."/>
            <person name="Haon M."/>
            <person name="Grisel S."/>
            <person name="Petersen M."/>
            <person name="Berrin J.G."/>
            <person name="Delaux P.M."/>
            <person name="Dal Grande F."/>
            <person name="Keller J."/>
        </authorList>
    </citation>
    <scope>NUCLEOTIDE SEQUENCE [LARGE SCALE GENOMIC DNA]</scope>
    <source>
        <strain evidence="11 12">SAG 2043</strain>
    </source>
</reference>
<proteinExistence type="predicted"/>
<comment type="caution">
    <text evidence="11">The sequence shown here is derived from an EMBL/GenBank/DDBJ whole genome shotgun (WGS) entry which is preliminary data.</text>
</comment>
<organism evidence="11 12">
    <name type="scientific">[Myrmecia] bisecta</name>
    <dbReference type="NCBI Taxonomy" id="41462"/>
    <lineage>
        <taxon>Eukaryota</taxon>
        <taxon>Viridiplantae</taxon>
        <taxon>Chlorophyta</taxon>
        <taxon>core chlorophytes</taxon>
        <taxon>Trebouxiophyceae</taxon>
        <taxon>Trebouxiales</taxon>
        <taxon>Trebouxiaceae</taxon>
        <taxon>Myrmecia</taxon>
    </lineage>
</organism>
<keyword evidence="7 9" id="KW-1133">Transmembrane helix</keyword>
<keyword evidence="2" id="KW-0813">Transport</keyword>
<comment type="subcellular location">
    <subcellularLocation>
        <location evidence="1">Membrane</location>
        <topology evidence="1">Multi-pass membrane protein</topology>
    </subcellularLocation>
</comment>
<dbReference type="AlphaFoldDB" id="A0AAW1R9N4"/>
<evidence type="ECO:0000256" key="2">
    <source>
        <dbReference type="ARBA" id="ARBA00022448"/>
    </source>
</evidence>
<dbReference type="Pfam" id="PF14510">
    <property type="entry name" value="ABC_trans_N"/>
    <property type="match status" value="1"/>
</dbReference>
<evidence type="ECO:0000256" key="6">
    <source>
        <dbReference type="ARBA" id="ARBA00022840"/>
    </source>
</evidence>
<keyword evidence="5" id="KW-0547">Nucleotide-binding</keyword>
<keyword evidence="3 9" id="KW-0812">Transmembrane</keyword>
<name>A0AAW1R9N4_9CHLO</name>
<keyword evidence="4" id="KW-0677">Repeat</keyword>
<dbReference type="GO" id="GO:0005524">
    <property type="term" value="F:ATP binding"/>
    <property type="evidence" value="ECO:0007669"/>
    <property type="project" value="UniProtKB-KW"/>
</dbReference>
<dbReference type="Pfam" id="PF01061">
    <property type="entry name" value="ABC2_membrane"/>
    <property type="match status" value="1"/>
</dbReference>
<dbReference type="GO" id="GO:0016887">
    <property type="term" value="F:ATP hydrolysis activity"/>
    <property type="evidence" value="ECO:0007669"/>
    <property type="project" value="InterPro"/>
</dbReference>
<evidence type="ECO:0000256" key="5">
    <source>
        <dbReference type="ARBA" id="ARBA00022741"/>
    </source>
</evidence>
<feature type="transmembrane region" description="Helical" evidence="9">
    <location>
        <begin position="545"/>
        <end position="566"/>
    </location>
</feature>
<feature type="transmembrane region" description="Helical" evidence="9">
    <location>
        <begin position="578"/>
        <end position="597"/>
    </location>
</feature>
<dbReference type="InterPro" id="IPR013525">
    <property type="entry name" value="ABC2_TM"/>
</dbReference>
<evidence type="ECO:0000256" key="7">
    <source>
        <dbReference type="ARBA" id="ARBA00022989"/>
    </source>
</evidence>
<evidence type="ECO:0000256" key="9">
    <source>
        <dbReference type="SAM" id="Phobius"/>
    </source>
</evidence>
<keyword evidence="8 9" id="KW-0472">Membrane</keyword>
<keyword evidence="6" id="KW-0067">ATP-binding</keyword>
<dbReference type="PROSITE" id="PS00211">
    <property type="entry name" value="ABC_TRANSPORTER_1"/>
    <property type="match status" value="1"/>
</dbReference>
<gene>
    <name evidence="11" type="ORF">WJX72_012062</name>
</gene>
<evidence type="ECO:0000313" key="12">
    <source>
        <dbReference type="Proteomes" id="UP001489004"/>
    </source>
</evidence>
<feature type="transmembrane region" description="Helical" evidence="9">
    <location>
        <begin position="640"/>
        <end position="657"/>
    </location>
</feature>
<dbReference type="SMART" id="SM00382">
    <property type="entry name" value="AAA"/>
    <property type="match status" value="1"/>
</dbReference>
<dbReference type="InterPro" id="IPR003439">
    <property type="entry name" value="ABC_transporter-like_ATP-bd"/>
</dbReference>
<dbReference type="InterPro" id="IPR027417">
    <property type="entry name" value="P-loop_NTPase"/>
</dbReference>
<keyword evidence="12" id="KW-1185">Reference proteome</keyword>
<dbReference type="Gene3D" id="3.40.50.300">
    <property type="entry name" value="P-loop containing nucleotide triphosphate hydrolases"/>
    <property type="match status" value="1"/>
</dbReference>
<evidence type="ECO:0000256" key="1">
    <source>
        <dbReference type="ARBA" id="ARBA00004141"/>
    </source>
</evidence>
<dbReference type="Proteomes" id="UP001489004">
    <property type="component" value="Unassembled WGS sequence"/>
</dbReference>
<dbReference type="GO" id="GO:0140359">
    <property type="term" value="F:ABC-type transporter activity"/>
    <property type="evidence" value="ECO:0007669"/>
    <property type="project" value="InterPro"/>
</dbReference>
<dbReference type="InterPro" id="IPR003593">
    <property type="entry name" value="AAA+_ATPase"/>
</dbReference>
<dbReference type="Pfam" id="PF00005">
    <property type="entry name" value="ABC_tran"/>
    <property type="match status" value="1"/>
</dbReference>
<dbReference type="GO" id="GO:0016020">
    <property type="term" value="C:membrane"/>
    <property type="evidence" value="ECO:0007669"/>
    <property type="project" value="UniProtKB-SubCell"/>
</dbReference>
<sequence length="659" mass="73963">MPRIHADSFAAQTGLGQQDDVTGNAAAALDCSRRSIGSPADVEDDFKALKRQALEQYTLSQRKRKVAVPGENQEAVVIDIDRLAGRTDSARFYRQAIVAAALDSSESDNERLVRKLRERLERVGIRLPTVEVRFQDLTADVDVYTGSRALPTIINAYRNVFEGLLNKFGLLRGVKRPFRILKGLNGILRPGRLTLLLGPPGSGRSTLLKALAGQLEHDKAIRVGGEVTYNGEQFDSFVPERTAAYISQIDTHLAELTRNVDLAELTVRETIDFAARCQGARIHERVVEELLRREQEMGVDPDPDLEAFLKALSLSGKRHSVATEYIIRILGLENAADTIVGNEVIRGVSGGQRKRLTLGEMIVGPRRVLFPDEISTGLDSATTFSIVRSMRNIVNVLQATTLMALLQPTPESFELFDDILLMAEGHIVFYGPREEVMPFFTQLGFELPPRKGVADFLQEVTSRKDQAQYWADKSRPYRYVPVETFVRAFQESPRGQGIKAELRTPYDPMQAPEDALVRTKYALPPAKVFRACLSRDFILVKRNSFLYAFRTCQTSFVAFVVATVFFRMRLKAKTLENANLYLGILFYSIVHLMFNGYSEMAITVQTLPVFFKHRDNLFFPAWAGSLPTALLRLPYSLLESACYSCIVYYVVGLSPWADR</sequence>
<dbReference type="PANTHER" id="PTHR19241">
    <property type="entry name" value="ATP-BINDING CASSETTE TRANSPORTER"/>
    <property type="match status" value="1"/>
</dbReference>
<dbReference type="InterPro" id="IPR017871">
    <property type="entry name" value="ABC_transporter-like_CS"/>
</dbReference>
<feature type="domain" description="ABC transporter" evidence="10">
    <location>
        <begin position="165"/>
        <end position="449"/>
    </location>
</feature>
<accession>A0AAW1R9N4</accession>
<evidence type="ECO:0000256" key="8">
    <source>
        <dbReference type="ARBA" id="ARBA00023136"/>
    </source>
</evidence>
<evidence type="ECO:0000256" key="3">
    <source>
        <dbReference type="ARBA" id="ARBA00022692"/>
    </source>
</evidence>
<dbReference type="PROSITE" id="PS50893">
    <property type="entry name" value="ABC_TRANSPORTER_2"/>
    <property type="match status" value="1"/>
</dbReference>
<dbReference type="InterPro" id="IPR029481">
    <property type="entry name" value="ABC_trans_N"/>
</dbReference>